<dbReference type="InterPro" id="IPR013094">
    <property type="entry name" value="AB_hydrolase_3"/>
</dbReference>
<organism evidence="3">
    <name type="scientific">Terrestrivirus sp</name>
    <dbReference type="NCBI Taxonomy" id="2487775"/>
    <lineage>
        <taxon>Viruses</taxon>
        <taxon>Varidnaviria</taxon>
        <taxon>Bamfordvirae</taxon>
        <taxon>Nucleocytoviricota</taxon>
        <taxon>Megaviricetes</taxon>
        <taxon>Imitervirales</taxon>
        <taxon>Mimiviridae</taxon>
        <taxon>Klosneuvirinae</taxon>
    </lineage>
</organism>
<reference evidence="3" key="1">
    <citation type="submission" date="2018-10" db="EMBL/GenBank/DDBJ databases">
        <title>Hidden diversity of soil giant viruses.</title>
        <authorList>
            <person name="Schulz F."/>
            <person name="Alteio L."/>
            <person name="Goudeau D."/>
            <person name="Ryan E.M."/>
            <person name="Malmstrom R.R."/>
            <person name="Blanchard J."/>
            <person name="Woyke T."/>
        </authorList>
    </citation>
    <scope>NUCLEOTIDE SEQUENCE</scope>
    <source>
        <strain evidence="3">TEV1</strain>
    </source>
</reference>
<evidence type="ECO:0000256" key="1">
    <source>
        <dbReference type="ARBA" id="ARBA00022801"/>
    </source>
</evidence>
<dbReference type="SUPFAM" id="SSF53474">
    <property type="entry name" value="alpha/beta-Hydrolases"/>
    <property type="match status" value="1"/>
</dbReference>
<name>A0A3G4ZQB4_9VIRU</name>
<protein>
    <recommendedName>
        <fullName evidence="2">Alpha/beta hydrolase fold-3 domain-containing protein</fullName>
    </recommendedName>
</protein>
<dbReference type="PANTHER" id="PTHR48081:SF8">
    <property type="entry name" value="ALPHA_BETA HYDROLASE FOLD-3 DOMAIN-CONTAINING PROTEIN-RELATED"/>
    <property type="match status" value="1"/>
</dbReference>
<evidence type="ECO:0000313" key="3">
    <source>
        <dbReference type="EMBL" id="AYV76181.1"/>
    </source>
</evidence>
<dbReference type="Pfam" id="PF07859">
    <property type="entry name" value="Abhydrolase_3"/>
    <property type="match status" value="1"/>
</dbReference>
<dbReference type="PANTHER" id="PTHR48081">
    <property type="entry name" value="AB HYDROLASE SUPERFAMILY PROTEIN C4A8.06C"/>
    <property type="match status" value="1"/>
</dbReference>
<accession>A0A3G4ZQB4</accession>
<dbReference type="EMBL" id="MK071983">
    <property type="protein sequence ID" value="AYV76181.1"/>
    <property type="molecule type" value="Genomic_DNA"/>
</dbReference>
<evidence type="ECO:0000259" key="2">
    <source>
        <dbReference type="Pfam" id="PF07859"/>
    </source>
</evidence>
<gene>
    <name evidence="3" type="ORF">Terrestrivirus5_3</name>
</gene>
<proteinExistence type="predicted"/>
<dbReference type="Gene3D" id="3.40.50.1820">
    <property type="entry name" value="alpha/beta hydrolase"/>
    <property type="match status" value="1"/>
</dbReference>
<sequence length="341" mass="38719">MSISLRGKMLIGASTVFKKVTSNIDPSNKRLDVINNIMNIIPGPFLLNRVVEPFKLTPLYDYKNDLQITGDVVYKNNQSVKDADSIIFYIHGGAFLLSDHKRARFMTSNLCKHSESPIVSFDYRFGHNYPFPYALMDTIQVYKWFINKYDVDQKKIVVMGDSAGGNLSVALITLICLENLGHDTMKVLITKSISELLVTIYHDPDMTNRPKGLVLISPWLDLTQNNESYSTNANKDTLLPPEWIPYAAKTYLGQDLLDPHFLASPHNLPSDLLKYFPPTLIHVCENEMLLDDSKNFADNMPNDVSLKIFPPLPHVFHLAGRYVPESREAIIEIAEFIKKLN</sequence>
<feature type="domain" description="Alpha/beta hydrolase fold-3" evidence="2">
    <location>
        <begin position="87"/>
        <end position="317"/>
    </location>
</feature>
<dbReference type="InterPro" id="IPR029058">
    <property type="entry name" value="AB_hydrolase_fold"/>
</dbReference>
<dbReference type="InterPro" id="IPR050300">
    <property type="entry name" value="GDXG_lipolytic_enzyme"/>
</dbReference>
<dbReference type="GO" id="GO:0016787">
    <property type="term" value="F:hydrolase activity"/>
    <property type="evidence" value="ECO:0007669"/>
    <property type="project" value="UniProtKB-KW"/>
</dbReference>
<keyword evidence="1" id="KW-0378">Hydrolase</keyword>